<comment type="caution">
    <text evidence="2">The sequence shown here is derived from an EMBL/GenBank/DDBJ whole genome shotgun (WGS) entry which is preliminary data.</text>
</comment>
<dbReference type="RefSeq" id="XP_064771005.1">
    <property type="nucleotide sequence ID" value="XM_064911694.1"/>
</dbReference>
<proteinExistence type="predicted"/>
<evidence type="ECO:0000256" key="1">
    <source>
        <dbReference type="SAM" id="MobiDB-lite"/>
    </source>
</evidence>
<feature type="region of interest" description="Disordered" evidence="1">
    <location>
        <begin position="146"/>
        <end position="165"/>
    </location>
</feature>
<protein>
    <submittedName>
        <fullName evidence="2">Uncharacterized protein</fullName>
    </submittedName>
</protein>
<name>A0ABR1FE02_9ASCO</name>
<accession>A0ABR1FE02</accession>
<dbReference type="EMBL" id="JBBJBU010000001">
    <property type="protein sequence ID" value="KAK7207972.1"/>
    <property type="molecule type" value="Genomic_DNA"/>
</dbReference>
<organism evidence="2 3">
    <name type="scientific">Myxozyma melibiosi</name>
    <dbReference type="NCBI Taxonomy" id="54550"/>
    <lineage>
        <taxon>Eukaryota</taxon>
        <taxon>Fungi</taxon>
        <taxon>Dikarya</taxon>
        <taxon>Ascomycota</taxon>
        <taxon>Saccharomycotina</taxon>
        <taxon>Lipomycetes</taxon>
        <taxon>Lipomycetales</taxon>
        <taxon>Lipomycetaceae</taxon>
        <taxon>Myxozyma</taxon>
    </lineage>
</organism>
<dbReference type="Proteomes" id="UP001498771">
    <property type="component" value="Unassembled WGS sequence"/>
</dbReference>
<evidence type="ECO:0000313" key="3">
    <source>
        <dbReference type="Proteomes" id="UP001498771"/>
    </source>
</evidence>
<dbReference type="Gene3D" id="3.40.50.300">
    <property type="entry name" value="P-loop containing nucleotide triphosphate hydrolases"/>
    <property type="match status" value="1"/>
</dbReference>
<dbReference type="InterPro" id="IPR027417">
    <property type="entry name" value="P-loop_NTPase"/>
</dbReference>
<gene>
    <name evidence="2" type="ORF">BZA70DRAFT_272624</name>
</gene>
<feature type="compositionally biased region" description="Polar residues" evidence="1">
    <location>
        <begin position="67"/>
        <end position="105"/>
    </location>
</feature>
<sequence>MALIRLPRARGLGPPVIHNERLLQRVDLLDYNLLPLAPSARLLDPSASVQILEYPPPPSPTPDDYSISQLLQGNAPGVSTTSYSSHSGDPLPKSQSQSQYASPTTPIARPESWTALYVIGNKGSGKWTFIADLLFLKEFYPVRPSPPSSSSANLSSDEEDADGAFPRPPILYSDCNYISKLDAPLGSGDSIFDMLDYIRRDRSFRLNRWAKPSSLRRAHLRPSSASKPRRVFFAPDDDSRNLFVLLPSACADPARDISSLPYKDRVVILFVDAAPPSSNSDSTPDPATISPSDPCRFDDDTRFRLRSLLRLPSVSRLIIAVNKLIDRSNAANVKPRFDAVVEYIKSNELRQAFADVGRDPAQVSVSFVPTSALHGRLTTHGALYKYIPWYQAKTVVQLLTS</sequence>
<reference evidence="2 3" key="1">
    <citation type="submission" date="2024-03" db="EMBL/GenBank/DDBJ databases">
        <title>Genome-scale model development and genomic sequencing of the oleaginous clade Lipomyces.</title>
        <authorList>
            <consortium name="Lawrence Berkeley National Laboratory"/>
            <person name="Czajka J.J."/>
            <person name="Han Y."/>
            <person name="Kim J."/>
            <person name="Mondo S.J."/>
            <person name="Hofstad B.A."/>
            <person name="Robles A."/>
            <person name="Haridas S."/>
            <person name="Riley R."/>
            <person name="LaButti K."/>
            <person name="Pangilinan J."/>
            <person name="Andreopoulos W."/>
            <person name="Lipzen A."/>
            <person name="Yan J."/>
            <person name="Wang M."/>
            <person name="Ng V."/>
            <person name="Grigoriev I.V."/>
            <person name="Spatafora J.W."/>
            <person name="Magnuson J.K."/>
            <person name="Baker S.E."/>
            <person name="Pomraning K.R."/>
        </authorList>
    </citation>
    <scope>NUCLEOTIDE SEQUENCE [LARGE SCALE GENOMIC DNA]</scope>
    <source>
        <strain evidence="2 3">Phaff 52-87</strain>
    </source>
</reference>
<evidence type="ECO:0000313" key="2">
    <source>
        <dbReference type="EMBL" id="KAK7207972.1"/>
    </source>
</evidence>
<keyword evidence="3" id="KW-1185">Reference proteome</keyword>
<dbReference type="GeneID" id="90037206"/>
<feature type="region of interest" description="Disordered" evidence="1">
    <location>
        <begin position="53"/>
        <end position="106"/>
    </location>
</feature>